<evidence type="ECO:0000256" key="1">
    <source>
        <dbReference type="ARBA" id="ARBA00006192"/>
    </source>
</evidence>
<dbReference type="PANTHER" id="PTHR47447">
    <property type="entry name" value="OS03G0856100 PROTEIN"/>
    <property type="match status" value="1"/>
</dbReference>
<feature type="repeat" description="PPR" evidence="5">
    <location>
        <begin position="212"/>
        <end position="246"/>
    </location>
</feature>
<evidence type="ECO:0000256" key="5">
    <source>
        <dbReference type="PROSITE-ProRule" id="PRU00708"/>
    </source>
</evidence>
<dbReference type="PROSITE" id="PS51375">
    <property type="entry name" value="PPR"/>
    <property type="match status" value="2"/>
</dbReference>
<evidence type="ECO:0000313" key="7">
    <source>
        <dbReference type="Proteomes" id="UP000716291"/>
    </source>
</evidence>
<evidence type="ECO:0008006" key="8">
    <source>
        <dbReference type="Google" id="ProtNLM"/>
    </source>
</evidence>
<comment type="function">
    <text evidence="3">Regulates mitochondrial small subunit maturation by controlling 15S rRNA 5'-end processing. Localizes to the 5' precursor of the 15S rRNA in a position that is subsequently occupied by mS47 in the mature yeast mtSSU. Uses structure and sequence-specific RNA recognition, binding to a single-stranded region of the precursor and specifically recognizing bases -6 to -1. The exchange of Ccm1 for mS47 is coupled to the irreversible removal of precursor rRNA that is accompanied by conformational changes of the mitoribosomal proteins uS5m and mS26. These conformational changes signal completion of 5'-end rRNA processing through protection of the mature 5'-end of the 15S rRNA and stabilization of mS47. The removal of the 5' precursor together with the dissociation of Ccm1 may be catalyzed by the 5'-3' exoribonuclease Pet127. Involved in the specific removal of group I introns in mitochondrial encoded transcripts.</text>
</comment>
<dbReference type="Proteomes" id="UP000716291">
    <property type="component" value="Unassembled WGS sequence"/>
</dbReference>
<accession>A0A9P6XDC8</accession>
<evidence type="ECO:0000313" key="6">
    <source>
        <dbReference type="EMBL" id="KAG1311189.1"/>
    </source>
</evidence>
<reference evidence="6" key="1">
    <citation type="journal article" date="2020" name="Microb. Genom.">
        <title>Genetic diversity of clinical and environmental Mucorales isolates obtained from an investigation of mucormycosis cases among solid organ transplant recipients.</title>
        <authorList>
            <person name="Nguyen M.H."/>
            <person name="Kaul D."/>
            <person name="Muto C."/>
            <person name="Cheng S.J."/>
            <person name="Richter R.A."/>
            <person name="Bruno V.M."/>
            <person name="Liu G."/>
            <person name="Beyhan S."/>
            <person name="Sundermann A.J."/>
            <person name="Mounaud S."/>
            <person name="Pasculle A.W."/>
            <person name="Nierman W.C."/>
            <person name="Driscoll E."/>
            <person name="Cumbie R."/>
            <person name="Clancy C.J."/>
            <person name="Dupont C.L."/>
        </authorList>
    </citation>
    <scope>NUCLEOTIDE SEQUENCE</scope>
    <source>
        <strain evidence="6">GL11</strain>
    </source>
</reference>
<dbReference type="Gene3D" id="1.25.40.10">
    <property type="entry name" value="Tetratricopeptide repeat domain"/>
    <property type="match status" value="3"/>
</dbReference>
<keyword evidence="2" id="KW-0677">Repeat</keyword>
<feature type="repeat" description="PPR" evidence="5">
    <location>
        <begin position="568"/>
        <end position="602"/>
    </location>
</feature>
<dbReference type="SUPFAM" id="SSF48452">
    <property type="entry name" value="TPR-like"/>
    <property type="match status" value="1"/>
</dbReference>
<gene>
    <name evidence="6" type="ORF">G6F64_003999</name>
</gene>
<comment type="caution">
    <text evidence="6">The sequence shown here is derived from an EMBL/GenBank/DDBJ whole genome shotgun (WGS) entry which is preliminary data.</text>
</comment>
<sequence>MMNKDLQIDVLFDFLSTQRLTQKEIFNSLRTALYNTTQYHPKKAWRIYKKMVEYKVDNCLKTNHYGHLLCILKYDPSVIKPLKVIENMRRHKEVMPTSYHLSQVLYAMSRQGLGKEACEFMKSIPSPKPNHYHSLAIAMKNSNDVDMDTLEKMVILMLEGMNERGTVLDKVTRSTTVSLLAKHKQFDLIVNFVEAVDRTWQKSYTKNKRPYSVYVYTSLIDGCARQGDSEGAKKLYHEMKKHKMRPNQVTYTALMDAYGRAGDFTSAIRLLTSHQNQYKRLSNPMLSSLVVNALRHDNLLVAENAMNFMAKKKFKLRETDDVLRAAILWLKTKQDVDFARKYFDQLYMKDRSFVNNMMINHLIKGYGRKGDEENVFEAYQKRLSLIRPLTMEEEMRTKHHLIDALFHCRDVPAAIGVFISMRNQSMPDEITMAMIIKGLVLNNEGYLAWKLFKTLQSNGTEPNLHAYTSILKSLSDRGSYMEKRVGIDMNRLNPDLLKAAGIQSNHLDFQHSPVPITNEALSLFRRLTGFHQPNVYIYTTLISCFAKNNVYQAASIFEHMCSNGVKPTTETYTALLQGCAIFRDSDLAFKLLNHMYENQVIPNEITWRYLLKSLLRARVDTKIIDKIGDIARRSLKNKVVNH</sequence>
<evidence type="ECO:0000256" key="3">
    <source>
        <dbReference type="ARBA" id="ARBA00044493"/>
    </source>
</evidence>
<dbReference type="InterPro" id="IPR002885">
    <property type="entry name" value="PPR_rpt"/>
</dbReference>
<dbReference type="InterPro" id="IPR011990">
    <property type="entry name" value="TPR-like_helical_dom_sf"/>
</dbReference>
<dbReference type="EMBL" id="JAANQT010000417">
    <property type="protein sequence ID" value="KAG1311189.1"/>
    <property type="molecule type" value="Genomic_DNA"/>
</dbReference>
<protein>
    <recommendedName>
        <fullName evidence="8">Pentacotripeptide-repeat region of PRORP domain-containing protein</fullName>
    </recommendedName>
</protein>
<comment type="similarity">
    <text evidence="1">Belongs to the CCM1 family.</text>
</comment>
<keyword evidence="7" id="KW-1185">Reference proteome</keyword>
<comment type="subunit">
    <text evidence="4">Binds to mitochondrial small subunit 15S rRNA.</text>
</comment>
<proteinExistence type="inferred from homology"/>
<dbReference type="PANTHER" id="PTHR47447:SF23">
    <property type="entry name" value="PENTACOTRIPEPTIDE-REPEAT REGION OF PRORP DOMAIN-CONTAINING PROTEIN"/>
    <property type="match status" value="1"/>
</dbReference>
<evidence type="ECO:0000256" key="4">
    <source>
        <dbReference type="ARBA" id="ARBA00044511"/>
    </source>
</evidence>
<organism evidence="6 7">
    <name type="scientific">Rhizopus oryzae</name>
    <name type="common">Mucormycosis agent</name>
    <name type="synonym">Rhizopus arrhizus var. delemar</name>
    <dbReference type="NCBI Taxonomy" id="64495"/>
    <lineage>
        <taxon>Eukaryota</taxon>
        <taxon>Fungi</taxon>
        <taxon>Fungi incertae sedis</taxon>
        <taxon>Mucoromycota</taxon>
        <taxon>Mucoromycotina</taxon>
        <taxon>Mucoromycetes</taxon>
        <taxon>Mucorales</taxon>
        <taxon>Mucorineae</taxon>
        <taxon>Rhizopodaceae</taxon>
        <taxon>Rhizopus</taxon>
    </lineage>
</organism>
<evidence type="ECO:0000256" key="2">
    <source>
        <dbReference type="ARBA" id="ARBA00022737"/>
    </source>
</evidence>
<name>A0A9P6XDC8_RHIOR</name>
<dbReference type="NCBIfam" id="TIGR00756">
    <property type="entry name" value="PPR"/>
    <property type="match status" value="4"/>
</dbReference>
<dbReference type="AlphaFoldDB" id="A0A9P6XDC8"/>
<dbReference type="Pfam" id="PF13041">
    <property type="entry name" value="PPR_2"/>
    <property type="match status" value="3"/>
</dbReference>